<proteinExistence type="predicted"/>
<name>A0A076PT69_COMTE</name>
<reference evidence="1 2" key="1">
    <citation type="journal article" date="2014" name="Genome Announc.">
        <title>Complete Genome Sequence of Polychlorinated Biphenyl Degrader Comamonas testosteroni TK102 (NBRC 109938).</title>
        <authorList>
            <person name="Fukuda K."/>
            <person name="Hosoyama A."/>
            <person name="Tsuchikane K."/>
            <person name="Ohji S."/>
            <person name="Yamazoe A."/>
            <person name="Fujita N."/>
            <person name="Shintani M."/>
            <person name="Kimbara K."/>
        </authorList>
    </citation>
    <scope>NUCLEOTIDE SEQUENCE [LARGE SCALE GENOMIC DNA]</scope>
    <source>
        <strain evidence="1">TK102</strain>
    </source>
</reference>
<evidence type="ECO:0000313" key="2">
    <source>
        <dbReference type="Proteomes" id="UP000028782"/>
    </source>
</evidence>
<gene>
    <name evidence="1" type="ORF">O987_14024</name>
</gene>
<dbReference type="KEGG" id="ctes:O987_14024"/>
<sequence length="76" mass="8386">MAVTLKVARGAARKAWRCNAPKRPGLLMDATRAMHAENLAARQTWGQKPQLGHPHPHCHEHLIVGAEPAHDPRAFV</sequence>
<dbReference type="AlphaFoldDB" id="A0A076PT69"/>
<accession>A0A076PT69</accession>
<evidence type="ECO:0000313" key="1">
    <source>
        <dbReference type="EMBL" id="AIJ46920.1"/>
    </source>
</evidence>
<dbReference type="Proteomes" id="UP000028782">
    <property type="component" value="Chromosome"/>
</dbReference>
<dbReference type="EMBL" id="CP006704">
    <property type="protein sequence ID" value="AIJ46920.1"/>
    <property type="molecule type" value="Genomic_DNA"/>
</dbReference>
<protein>
    <submittedName>
        <fullName evidence="1">Uncharacterized protein</fullName>
    </submittedName>
</protein>
<dbReference type="HOGENOM" id="CLU_2648284_0_0_4"/>
<organism evidence="1 2">
    <name type="scientific">Comamonas testosteroni TK102</name>
    <dbReference type="NCBI Taxonomy" id="1392005"/>
    <lineage>
        <taxon>Bacteria</taxon>
        <taxon>Pseudomonadati</taxon>
        <taxon>Pseudomonadota</taxon>
        <taxon>Betaproteobacteria</taxon>
        <taxon>Burkholderiales</taxon>
        <taxon>Comamonadaceae</taxon>
        <taxon>Comamonas</taxon>
    </lineage>
</organism>